<sequence>MSVHGQDWFSSSRPHSLAAAPWPVGTGNLYGMAGFASCIFFEDQQKPLYSATA</sequence>
<reference key="2">
    <citation type="submission" date="2011-05" db="EMBL/GenBank/DDBJ databases">
        <title>The Genome Sequence of Magnaporthe oryzae 70-15.</title>
        <authorList>
            <consortium name="The Broad Institute Genome Sequencing Platform"/>
            <person name="Ma L.-J."/>
            <person name="Dead R."/>
            <person name="Young S.K."/>
            <person name="Zeng Q."/>
            <person name="Gargeya S."/>
            <person name="Fitzgerald M."/>
            <person name="Haas B."/>
            <person name="Abouelleil A."/>
            <person name="Alvarado L."/>
            <person name="Arachchi H.M."/>
            <person name="Berlin A."/>
            <person name="Brown A."/>
            <person name="Chapman S.B."/>
            <person name="Chen Z."/>
            <person name="Dunbar C."/>
            <person name="Freedman E."/>
            <person name="Gearin G."/>
            <person name="Gellesch M."/>
            <person name="Goldberg J."/>
            <person name="Griggs A."/>
            <person name="Gujja S."/>
            <person name="Heiman D."/>
            <person name="Howarth C."/>
            <person name="Larson L."/>
            <person name="Lui A."/>
            <person name="MacDonald P.J.P."/>
            <person name="Mehta T."/>
            <person name="Montmayeur A."/>
            <person name="Murphy C."/>
            <person name="Neiman D."/>
            <person name="Pearson M."/>
            <person name="Priest M."/>
            <person name="Roberts A."/>
            <person name="Saif S."/>
            <person name="Shea T."/>
            <person name="Shenoy N."/>
            <person name="Sisk P."/>
            <person name="Stolte C."/>
            <person name="Sykes S."/>
            <person name="Yandava C."/>
            <person name="Wortman J."/>
            <person name="Nusbaum C."/>
            <person name="Birren B."/>
        </authorList>
    </citation>
    <scope>NUCLEOTIDE SEQUENCE</scope>
    <source>
        <strain>70-15</strain>
    </source>
</reference>
<name>G4MUR8_PYRO7</name>
<dbReference type="VEuPathDB" id="FungiDB:MGG_15593"/>
<dbReference type="GeneID" id="12987267"/>
<dbReference type="KEGG" id="mgr:MGG_15593"/>
<accession>G4MUR8</accession>
<dbReference type="AlphaFoldDB" id="G4MUR8"/>
<evidence type="ECO:0000313" key="1">
    <source>
        <dbReference type="EMBL" id="EHA54041.1"/>
    </source>
</evidence>
<organism evidence="1 2">
    <name type="scientific">Pyricularia oryzae (strain 70-15 / ATCC MYA-4617 / FGSC 8958)</name>
    <name type="common">Rice blast fungus</name>
    <name type="synonym">Magnaporthe oryzae</name>
    <dbReference type="NCBI Taxonomy" id="242507"/>
    <lineage>
        <taxon>Eukaryota</taxon>
        <taxon>Fungi</taxon>
        <taxon>Dikarya</taxon>
        <taxon>Ascomycota</taxon>
        <taxon>Pezizomycotina</taxon>
        <taxon>Sordariomycetes</taxon>
        <taxon>Sordariomycetidae</taxon>
        <taxon>Magnaporthales</taxon>
        <taxon>Pyriculariaceae</taxon>
        <taxon>Pyricularia</taxon>
    </lineage>
</organism>
<reference evidence="1 2" key="1">
    <citation type="journal article" date="2005" name="Nature">
        <title>The genome sequence of the rice blast fungus Magnaporthe grisea.</title>
        <authorList>
            <person name="Dean R.A."/>
            <person name="Talbot N.J."/>
            <person name="Ebbole D.J."/>
            <person name="Farman M.L."/>
            <person name="Mitchell T.K."/>
            <person name="Orbach M.J."/>
            <person name="Thon M."/>
            <person name="Kulkarni R."/>
            <person name="Xu J.R."/>
            <person name="Pan H."/>
            <person name="Read N.D."/>
            <person name="Lee Y.H."/>
            <person name="Carbone I."/>
            <person name="Brown D."/>
            <person name="Oh Y.Y."/>
            <person name="Donofrio N."/>
            <person name="Jeong J.S."/>
            <person name="Soanes D.M."/>
            <person name="Djonovic S."/>
            <person name="Kolomiets E."/>
            <person name="Rehmeyer C."/>
            <person name="Li W."/>
            <person name="Harding M."/>
            <person name="Kim S."/>
            <person name="Lebrun M.H."/>
            <person name="Bohnert H."/>
            <person name="Coughlan S."/>
            <person name="Butler J."/>
            <person name="Calvo S."/>
            <person name="Ma L.J."/>
            <person name="Nicol R."/>
            <person name="Purcell S."/>
            <person name="Nusbaum C."/>
            <person name="Galagan J.E."/>
            <person name="Birren B.W."/>
        </authorList>
    </citation>
    <scope>NUCLEOTIDE SEQUENCE [LARGE SCALE GENOMIC DNA]</scope>
    <source>
        <strain evidence="2">70-15 / ATCC MYA-4617 / FGSC 8958</strain>
    </source>
</reference>
<gene>
    <name evidence="1" type="ORF">MGG_15593</name>
</gene>
<proteinExistence type="predicted"/>
<dbReference type="RefSeq" id="XP_003713848.1">
    <property type="nucleotide sequence ID" value="XM_003713800.1"/>
</dbReference>
<keyword evidence="2" id="KW-1185">Reference proteome</keyword>
<dbReference type="HOGENOM" id="CLU_3069176_0_0_1"/>
<evidence type="ECO:0000313" key="2">
    <source>
        <dbReference type="Proteomes" id="UP000009058"/>
    </source>
</evidence>
<protein>
    <submittedName>
        <fullName evidence="1">Uncharacterized protein</fullName>
    </submittedName>
</protein>
<dbReference type="EMBL" id="CM001232">
    <property type="protein sequence ID" value="EHA54041.1"/>
    <property type="molecule type" value="Genomic_DNA"/>
</dbReference>
<dbReference type="InParanoid" id="G4MUR8"/>
<dbReference type="Proteomes" id="UP000009058">
    <property type="component" value="Chromosome 2"/>
</dbReference>